<accession>A0ABY7FTM6</accession>
<evidence type="ECO:0000313" key="2">
    <source>
        <dbReference type="Proteomes" id="UP001164746"/>
    </source>
</evidence>
<gene>
    <name evidence="1" type="ORF">MAR_011054</name>
</gene>
<proteinExistence type="predicted"/>
<protein>
    <submittedName>
        <fullName evidence="1">Uncharacterized protein</fullName>
    </submittedName>
</protein>
<evidence type="ECO:0000313" key="1">
    <source>
        <dbReference type="EMBL" id="WAR25350.1"/>
    </source>
</evidence>
<keyword evidence="2" id="KW-1185">Reference proteome</keyword>
<reference evidence="1" key="1">
    <citation type="submission" date="2022-11" db="EMBL/GenBank/DDBJ databases">
        <title>Centuries of genome instability and evolution in soft-shell clam transmissible cancer (bioRxiv).</title>
        <authorList>
            <person name="Hart S.F.M."/>
            <person name="Yonemitsu M.A."/>
            <person name="Giersch R.M."/>
            <person name="Beal B.F."/>
            <person name="Arriagada G."/>
            <person name="Davis B.W."/>
            <person name="Ostrander E.A."/>
            <person name="Goff S.P."/>
            <person name="Metzger M.J."/>
        </authorList>
    </citation>
    <scope>NUCLEOTIDE SEQUENCE</scope>
    <source>
        <strain evidence="1">MELC-2E11</strain>
        <tissue evidence="1">Siphon/mantle</tissue>
    </source>
</reference>
<dbReference type="EMBL" id="CP111025">
    <property type="protein sequence ID" value="WAR25350.1"/>
    <property type="molecule type" value="Genomic_DNA"/>
</dbReference>
<organism evidence="1 2">
    <name type="scientific">Mya arenaria</name>
    <name type="common">Soft-shell clam</name>
    <dbReference type="NCBI Taxonomy" id="6604"/>
    <lineage>
        <taxon>Eukaryota</taxon>
        <taxon>Metazoa</taxon>
        <taxon>Spiralia</taxon>
        <taxon>Lophotrochozoa</taxon>
        <taxon>Mollusca</taxon>
        <taxon>Bivalvia</taxon>
        <taxon>Autobranchia</taxon>
        <taxon>Heteroconchia</taxon>
        <taxon>Euheterodonta</taxon>
        <taxon>Imparidentia</taxon>
        <taxon>Neoheterodontei</taxon>
        <taxon>Myida</taxon>
        <taxon>Myoidea</taxon>
        <taxon>Myidae</taxon>
        <taxon>Mya</taxon>
    </lineage>
</organism>
<sequence length="99" mass="10719">MHIQVEERVFSSFAGSSGCLGSALVAEVYALAYWRMPGYAPVSYDLCGCMGRFDNGAPVGREGSVVEMAHVPKPVYAVCDDVHRLLQHESPSCHTDGNQ</sequence>
<name>A0ABY7FTM6_MYAAR</name>
<dbReference type="Proteomes" id="UP001164746">
    <property type="component" value="Chromosome 14"/>
</dbReference>